<protein>
    <submittedName>
        <fullName evidence="2">Uncharacterized protein</fullName>
    </submittedName>
</protein>
<evidence type="ECO:0000313" key="2">
    <source>
        <dbReference type="EMBL" id="SCU70131.1"/>
    </source>
</evidence>
<proteinExistence type="predicted"/>
<keyword evidence="1" id="KW-0472">Membrane</keyword>
<dbReference type="GeneID" id="92375640"/>
<keyword evidence="3" id="KW-1185">Reference proteome</keyword>
<reference evidence="2" key="1">
    <citation type="submission" date="2016-09" db="EMBL/GenBank/DDBJ databases">
        <authorList>
            <person name="Hebert L."/>
            <person name="Moumen B."/>
        </authorList>
    </citation>
    <scope>NUCLEOTIDE SEQUENCE [LARGE SCALE GENOMIC DNA]</scope>
    <source>
        <strain evidence="2">OVI</strain>
    </source>
</reference>
<dbReference type="VEuPathDB" id="TriTrypDB:TEOVI_000170000"/>
<dbReference type="RefSeq" id="XP_067081002.1">
    <property type="nucleotide sequence ID" value="XM_067224901.1"/>
</dbReference>
<dbReference type="Proteomes" id="UP000195570">
    <property type="component" value="Unassembled WGS sequence"/>
</dbReference>
<accession>A0A1G4IDN1</accession>
<keyword evidence="1" id="KW-0812">Transmembrane</keyword>
<name>A0A1G4IDN1_TRYEQ</name>
<gene>
    <name evidence="2" type="ORF">TEOVI_000170000</name>
</gene>
<evidence type="ECO:0000256" key="1">
    <source>
        <dbReference type="SAM" id="Phobius"/>
    </source>
</evidence>
<sequence>MVLCVDVYIFIFCMCDACVLFLSQVGWGRGLCTVMTFISFHSLAEALRSAFPCLPRLMLRWGYIVLRKRGDFLKRTGETRCPTVVPNSLLPLSATPCYYCPEGVQETLLNYINDGNFRYPTISANPVPSMRDWCVGSSSAQSLLLSTTKVSVEPSEVPGASPTPIIIQLFRCEQRLNIADCMRTRLLQKELRRTEGGLQFLHQLSKGSNLMDQNMVAALESKPSLAAESVSTVSAVETPYSGHIVWEKDGWFFDDIFSSSEIELPASSSDSTGYWRAWIVPFRGPFSKYFLPRMQDIHQFHVEEDITLMNVDFSDRANQRRYSANYSSFHAGRVLNYWAATGEPVQLENRMDNEDMEENDDAQIHLASTPCCWFTMTEISERKLCLRHGGTVRNLPFHFDCCGFFLHLCPPWFVLSETEVLQRYPISNESLVGACFIPEYGNTENVVSASRQEGPLCGGVIFVLQELGEWRVFPHQHVTVNFGRVSLPSTDSLHRDKKPLLFVEINAAVEMMYSWSSEHCKQTSVECDFLKQVIDIFLSISSKCSAASFINSFIGCCGHPLPYCEELSPLADAKDSPATLCIPGTEDQHMPHVVETNRTPYSLNSGEMVTGPSHLQRGVYEGLIEVGRSRSKRTSQIPNQKCELPFIHENNLGPCGDAWDIGIVLLSFEYCIPAVKAMDTELVA</sequence>
<keyword evidence="1" id="KW-1133">Transmembrane helix</keyword>
<comment type="caution">
    <text evidence="2">The sequence shown here is derived from an EMBL/GenBank/DDBJ whole genome shotgun (WGS) entry which is preliminary data.</text>
</comment>
<feature type="transmembrane region" description="Helical" evidence="1">
    <location>
        <begin position="7"/>
        <end position="27"/>
    </location>
</feature>
<organism evidence="2 3">
    <name type="scientific">Trypanosoma equiperdum</name>
    <dbReference type="NCBI Taxonomy" id="5694"/>
    <lineage>
        <taxon>Eukaryota</taxon>
        <taxon>Discoba</taxon>
        <taxon>Euglenozoa</taxon>
        <taxon>Kinetoplastea</taxon>
        <taxon>Metakinetoplastina</taxon>
        <taxon>Trypanosomatida</taxon>
        <taxon>Trypanosomatidae</taxon>
        <taxon>Trypanosoma</taxon>
    </lineage>
</organism>
<dbReference type="EMBL" id="CZPT02001361">
    <property type="protein sequence ID" value="SCU70131.1"/>
    <property type="molecule type" value="Genomic_DNA"/>
</dbReference>
<dbReference type="AlphaFoldDB" id="A0A1G4IDN1"/>
<evidence type="ECO:0000313" key="3">
    <source>
        <dbReference type="Proteomes" id="UP000195570"/>
    </source>
</evidence>